<dbReference type="Proteomes" id="UP000001355">
    <property type="component" value="Chromosome"/>
</dbReference>
<sequence>MRIICVKSISAFQMSVKKYFYKTKEKRVSKIRKPHPKTNTDFISFPKYA</sequence>
<organism evidence="1 2">
    <name type="scientific">Bacillus pumilus (strain SAFR-032)</name>
    <dbReference type="NCBI Taxonomy" id="315750"/>
    <lineage>
        <taxon>Bacteria</taxon>
        <taxon>Bacillati</taxon>
        <taxon>Bacillota</taxon>
        <taxon>Bacilli</taxon>
        <taxon>Bacillales</taxon>
        <taxon>Bacillaceae</taxon>
        <taxon>Bacillus</taxon>
    </lineage>
</organism>
<dbReference type="EMBL" id="CP000813">
    <property type="protein sequence ID" value="ABV60792.1"/>
    <property type="molecule type" value="Genomic_DNA"/>
</dbReference>
<dbReference type="AlphaFoldDB" id="A8F975"/>
<protein>
    <submittedName>
        <fullName evidence="1">Uncharacterized protein</fullName>
    </submittedName>
</protein>
<gene>
    <name evidence="1" type="ordered locus">BPUM_0092</name>
</gene>
<reference evidence="1 2" key="2">
    <citation type="journal article" date="2013" name="Extremophiles">
        <title>An ICEBs1-like element may be associated with the extreme radiation and desiccation resistance of Bacillus pumilus SAFR-032 spores.</title>
        <authorList>
            <person name="Tirumalai M.R."/>
            <person name="Fox G.E."/>
        </authorList>
    </citation>
    <scope>NUCLEOTIDE SEQUENCE [LARGE SCALE GENOMIC DNA]</scope>
    <source>
        <strain evidence="1 2">SAFR-032</strain>
    </source>
</reference>
<evidence type="ECO:0000313" key="2">
    <source>
        <dbReference type="Proteomes" id="UP000001355"/>
    </source>
</evidence>
<dbReference type="HOGENOM" id="CLU_3132437_0_0_9"/>
<keyword evidence="2" id="KW-1185">Reference proteome</keyword>
<reference evidence="1 2" key="3">
    <citation type="journal article" date="2013" name="PLoS ONE">
        <title>Candidate genes that may be responsible for the unusual resistances exhibited by Bacillus pumilus SAFR-032 spores.</title>
        <authorList>
            <person name="Tirumalai M.R."/>
            <person name="Rastogi R."/>
            <person name="Zamani N."/>
            <person name="O'Bryant Williams E."/>
            <person name="Allen S."/>
            <person name="Diouf F."/>
            <person name="Kwende S."/>
            <person name="Weinstock G.M."/>
            <person name="Venkateswaran K.J."/>
            <person name="Fox G.E."/>
        </authorList>
    </citation>
    <scope>NUCLEOTIDE SEQUENCE [LARGE SCALE GENOMIC DNA]</scope>
    <source>
        <strain evidence="1 2">SAFR-032</strain>
    </source>
</reference>
<accession>A8F975</accession>
<name>A8F975_BACP2</name>
<dbReference type="KEGG" id="bpu:BPUM_0092"/>
<evidence type="ECO:0000313" key="1">
    <source>
        <dbReference type="EMBL" id="ABV60792.1"/>
    </source>
</evidence>
<proteinExistence type="predicted"/>
<reference evidence="1 2" key="1">
    <citation type="journal article" date="2007" name="PLoS ONE">
        <title>Paradoxical DNA repair and peroxide resistance gene conservation in Bacillus pumilus SAFR-032.</title>
        <authorList>
            <person name="Gioia J."/>
            <person name="Yerrapragada S."/>
            <person name="Qin X."/>
            <person name="Jiang H."/>
            <person name="Igboeli O.C."/>
            <person name="Muzny D."/>
            <person name="Dugan-Rocha S."/>
            <person name="Ding Y."/>
            <person name="Hawes A."/>
            <person name="Liu W."/>
            <person name="Perez L."/>
            <person name="Kovar C."/>
            <person name="Dinh H."/>
            <person name="Lee S."/>
            <person name="Nazareth L."/>
            <person name="Blyth P."/>
            <person name="Holder M."/>
            <person name="Buhay C."/>
            <person name="Tirumalai M.R."/>
            <person name="Liu Y."/>
            <person name="Dasgupta I."/>
            <person name="Bokhetache L."/>
            <person name="Fujita M."/>
            <person name="Karouia F."/>
            <person name="Eswara Moorthy P."/>
            <person name="Siefert J."/>
            <person name="Uzman A."/>
            <person name="Buzumbo P."/>
            <person name="Verma A."/>
            <person name="Zwiya H."/>
            <person name="McWilliams B.D."/>
            <person name="Olowu A."/>
            <person name="Clinkenbeard K.D."/>
            <person name="Newcombe D."/>
            <person name="Golebiewski L."/>
            <person name="Petrosino J.F."/>
            <person name="Nicholson W.L."/>
            <person name="Fox G.E."/>
            <person name="Venkateswaran K."/>
            <person name="Highlander S.K."/>
            <person name="Weinstock G.M."/>
        </authorList>
    </citation>
    <scope>NUCLEOTIDE SEQUENCE [LARGE SCALE GENOMIC DNA]</scope>
    <source>
        <strain evidence="1 2">SAFR-032</strain>
    </source>
</reference>
<dbReference type="STRING" id="315750.BPUM_0092"/>